<reference evidence="1" key="1">
    <citation type="submission" date="2022-03" db="EMBL/GenBank/DDBJ databases">
        <authorList>
            <person name="Martin H S."/>
        </authorList>
    </citation>
    <scope>NUCLEOTIDE SEQUENCE</scope>
</reference>
<feature type="non-terminal residue" evidence="1">
    <location>
        <position position="111"/>
    </location>
</feature>
<organism evidence="1 2">
    <name type="scientific">Iphiclides podalirius</name>
    <name type="common">scarce swallowtail</name>
    <dbReference type="NCBI Taxonomy" id="110791"/>
    <lineage>
        <taxon>Eukaryota</taxon>
        <taxon>Metazoa</taxon>
        <taxon>Ecdysozoa</taxon>
        <taxon>Arthropoda</taxon>
        <taxon>Hexapoda</taxon>
        <taxon>Insecta</taxon>
        <taxon>Pterygota</taxon>
        <taxon>Neoptera</taxon>
        <taxon>Endopterygota</taxon>
        <taxon>Lepidoptera</taxon>
        <taxon>Glossata</taxon>
        <taxon>Ditrysia</taxon>
        <taxon>Papilionoidea</taxon>
        <taxon>Papilionidae</taxon>
        <taxon>Papilioninae</taxon>
        <taxon>Iphiclides</taxon>
    </lineage>
</organism>
<proteinExistence type="predicted"/>
<dbReference type="EMBL" id="OW152827">
    <property type="protein sequence ID" value="CAH2043623.1"/>
    <property type="molecule type" value="Genomic_DNA"/>
</dbReference>
<name>A0ABN8HZK2_9NEOP</name>
<accession>A0ABN8HZK2</accession>
<gene>
    <name evidence="1" type="ORF">IPOD504_LOCUS4379</name>
</gene>
<sequence length="111" mass="12264">MRPYVISVRRSGKPQFGLNAIWPRPNGILGETCPVVRNSRRGLALRSDANATNALRLQAFIRIGVSGHGNSEIRRSADDLGSKWVAREMGYRVGDVTSQPTVRAANQVQEY</sequence>
<evidence type="ECO:0000313" key="1">
    <source>
        <dbReference type="EMBL" id="CAH2043623.1"/>
    </source>
</evidence>
<evidence type="ECO:0000313" key="2">
    <source>
        <dbReference type="Proteomes" id="UP000837857"/>
    </source>
</evidence>
<dbReference type="Proteomes" id="UP000837857">
    <property type="component" value="Chromosome 15"/>
</dbReference>
<protein>
    <submittedName>
        <fullName evidence="1">Uncharacterized protein</fullName>
    </submittedName>
</protein>
<keyword evidence="2" id="KW-1185">Reference proteome</keyword>